<dbReference type="InterPro" id="IPR001387">
    <property type="entry name" value="Cro/C1-type_HTH"/>
</dbReference>
<sequence length="107" mass="11442">MTTSPQEQGAALLSSIAGRRIRGLRAELGLSQNALAIRTGLGLSRAAMSERETGVKPVPVDELPIFASVLGVSVAYLMGFTDDRSRPLEEAASEVVVRHQGLEPRTR</sequence>
<dbReference type="Proteomes" id="UP001596135">
    <property type="component" value="Unassembled WGS sequence"/>
</dbReference>
<dbReference type="PROSITE" id="PS50943">
    <property type="entry name" value="HTH_CROC1"/>
    <property type="match status" value="1"/>
</dbReference>
<evidence type="ECO:0000313" key="2">
    <source>
        <dbReference type="EMBL" id="MFC6045713.1"/>
    </source>
</evidence>
<dbReference type="InterPro" id="IPR010982">
    <property type="entry name" value="Lambda_DNA-bd_dom_sf"/>
</dbReference>
<accession>A0ABW1LQE2</accession>
<feature type="domain" description="HTH cro/C1-type" evidence="1">
    <location>
        <begin position="21"/>
        <end position="77"/>
    </location>
</feature>
<keyword evidence="3" id="KW-1185">Reference proteome</keyword>
<dbReference type="SMART" id="SM00530">
    <property type="entry name" value="HTH_XRE"/>
    <property type="match status" value="1"/>
</dbReference>
<reference evidence="3" key="1">
    <citation type="journal article" date="2019" name="Int. J. Syst. Evol. Microbiol.">
        <title>The Global Catalogue of Microorganisms (GCM) 10K type strain sequencing project: providing services to taxonomists for standard genome sequencing and annotation.</title>
        <authorList>
            <consortium name="The Broad Institute Genomics Platform"/>
            <consortium name="The Broad Institute Genome Sequencing Center for Infectious Disease"/>
            <person name="Wu L."/>
            <person name="Ma J."/>
        </authorList>
    </citation>
    <scope>NUCLEOTIDE SEQUENCE [LARGE SCALE GENOMIC DNA]</scope>
    <source>
        <strain evidence="3">CCUG 54522</strain>
    </source>
</reference>
<dbReference type="Gene3D" id="1.10.260.40">
    <property type="entry name" value="lambda repressor-like DNA-binding domains"/>
    <property type="match status" value="1"/>
</dbReference>
<gene>
    <name evidence="2" type="ORF">ACFPYL_21705</name>
</gene>
<name>A0ABW1LQE2_9ACTN</name>
<evidence type="ECO:0000259" key="1">
    <source>
        <dbReference type="PROSITE" id="PS50943"/>
    </source>
</evidence>
<dbReference type="RefSeq" id="WP_379160877.1">
    <property type="nucleotide sequence ID" value="NZ_JBHSRJ010000009.1"/>
</dbReference>
<proteinExistence type="predicted"/>
<dbReference type="EMBL" id="JBHSRJ010000009">
    <property type="protein sequence ID" value="MFC6045713.1"/>
    <property type="molecule type" value="Genomic_DNA"/>
</dbReference>
<dbReference type="SUPFAM" id="SSF47413">
    <property type="entry name" value="lambda repressor-like DNA-binding domains"/>
    <property type="match status" value="1"/>
</dbReference>
<organism evidence="2 3">
    <name type="scientific">Nocardioides hankookensis</name>
    <dbReference type="NCBI Taxonomy" id="443157"/>
    <lineage>
        <taxon>Bacteria</taxon>
        <taxon>Bacillati</taxon>
        <taxon>Actinomycetota</taxon>
        <taxon>Actinomycetes</taxon>
        <taxon>Propionibacteriales</taxon>
        <taxon>Nocardioidaceae</taxon>
        <taxon>Nocardioides</taxon>
    </lineage>
</organism>
<dbReference type="CDD" id="cd00093">
    <property type="entry name" value="HTH_XRE"/>
    <property type="match status" value="1"/>
</dbReference>
<comment type="caution">
    <text evidence="2">The sequence shown here is derived from an EMBL/GenBank/DDBJ whole genome shotgun (WGS) entry which is preliminary data.</text>
</comment>
<evidence type="ECO:0000313" key="3">
    <source>
        <dbReference type="Proteomes" id="UP001596135"/>
    </source>
</evidence>
<dbReference type="Pfam" id="PF13560">
    <property type="entry name" value="HTH_31"/>
    <property type="match status" value="1"/>
</dbReference>
<protein>
    <submittedName>
        <fullName evidence="2">Helix-turn-helix domain-containing protein</fullName>
    </submittedName>
</protein>